<dbReference type="GO" id="GO:0000981">
    <property type="term" value="F:DNA-binding transcription factor activity, RNA polymerase II-specific"/>
    <property type="evidence" value="ECO:0007669"/>
    <property type="project" value="InterPro"/>
</dbReference>
<keyword evidence="1" id="KW-0539">Nucleus</keyword>
<dbReference type="Gene3D" id="4.10.240.10">
    <property type="entry name" value="Zn(2)-C6 fungal-type DNA-binding domain"/>
    <property type="match status" value="1"/>
</dbReference>
<sequence length="590" mass="66582">MVYCGKPSAACSECRKRKTRCDRATPSCSQCLRAHRVCPGYRSQLDLMFRNESDAVKVKAVKSKEAPRSKSKSSVEDSAQKSTTGVEGLDVLARGSEITEYPNTPLSNTDVFIRSMLPNYSMFPTLEERSVAFFGALAPTWFRAFDLVETLCGTAVIEEHLQASILAVGLAGFSNAMHAPEIMVRARRDYVKALQLTNQALRSPVAAKKDSTLFSVMVLSIYEMISGNNERSLDSWTEHIKGAAALVKLRGQEQFKSPAGQKLFLQVTSNLMLSCIQRTMPMPQHIIDLRQGVEKFMDVKAPGWQLAGVIIDFTIFRSKVRDCDIVGPRNIIEQALELDQRFVDEFKDLPDEWSYMTVYTDENPDIIWNGHYHVYREYWMSHIWNGMRTCRILLHELVRDQLLAASTANTRIFTDDENAMQLDSSVKIMLEMQADILGSVPHHTPSLLNQSSSGLLDGSRSYFVLWPLFLVGTMDLTTEPIRRWAAARLRNIGETVGIRQAIVIAELLNRRGLPIAWDTKPAPRLMSHQSRIQKYWDSERRGSTPGLIEYEESCEMVESCATADISGNMHDMALMSGTFDRSQKLRQPDI</sequence>
<feature type="compositionally biased region" description="Basic and acidic residues" evidence="2">
    <location>
        <begin position="60"/>
        <end position="79"/>
    </location>
</feature>
<dbReference type="CDD" id="cd00067">
    <property type="entry name" value="GAL4"/>
    <property type="match status" value="1"/>
</dbReference>
<organism evidence="4 5">
    <name type="scientific">Cadophora malorum</name>
    <dbReference type="NCBI Taxonomy" id="108018"/>
    <lineage>
        <taxon>Eukaryota</taxon>
        <taxon>Fungi</taxon>
        <taxon>Dikarya</taxon>
        <taxon>Ascomycota</taxon>
        <taxon>Pezizomycotina</taxon>
        <taxon>Leotiomycetes</taxon>
        <taxon>Helotiales</taxon>
        <taxon>Ploettnerulaceae</taxon>
        <taxon>Cadophora</taxon>
    </lineage>
</organism>
<name>A0A8H7W3D4_9HELO</name>
<dbReference type="InterPro" id="IPR053175">
    <property type="entry name" value="DHMBA_Reg_Transcription_Factor"/>
</dbReference>
<evidence type="ECO:0000256" key="2">
    <source>
        <dbReference type="SAM" id="MobiDB-lite"/>
    </source>
</evidence>
<accession>A0A8H7W3D4</accession>
<dbReference type="InterPro" id="IPR036864">
    <property type="entry name" value="Zn2-C6_fun-type_DNA-bd_sf"/>
</dbReference>
<dbReference type="InterPro" id="IPR021858">
    <property type="entry name" value="Fun_TF"/>
</dbReference>
<evidence type="ECO:0000259" key="3">
    <source>
        <dbReference type="PROSITE" id="PS50048"/>
    </source>
</evidence>
<dbReference type="InterPro" id="IPR001138">
    <property type="entry name" value="Zn2Cys6_DnaBD"/>
</dbReference>
<comment type="caution">
    <text evidence="4">The sequence shown here is derived from an EMBL/GenBank/DDBJ whole genome shotgun (WGS) entry which is preliminary data.</text>
</comment>
<evidence type="ECO:0000256" key="1">
    <source>
        <dbReference type="ARBA" id="ARBA00023242"/>
    </source>
</evidence>
<dbReference type="PANTHER" id="PTHR38791:SF5">
    <property type="entry name" value="TRANSCRIPTION FACTOR DBAG-RELATED"/>
    <property type="match status" value="1"/>
</dbReference>
<dbReference type="Pfam" id="PF00172">
    <property type="entry name" value="Zn_clus"/>
    <property type="match status" value="1"/>
</dbReference>
<keyword evidence="5" id="KW-1185">Reference proteome</keyword>
<dbReference type="OrthoDB" id="5429770at2759"/>
<dbReference type="Proteomes" id="UP000664132">
    <property type="component" value="Unassembled WGS sequence"/>
</dbReference>
<dbReference type="PROSITE" id="PS00463">
    <property type="entry name" value="ZN2_CY6_FUNGAL_1"/>
    <property type="match status" value="1"/>
</dbReference>
<feature type="region of interest" description="Disordered" evidence="2">
    <location>
        <begin position="60"/>
        <end position="82"/>
    </location>
</feature>
<proteinExistence type="predicted"/>
<feature type="domain" description="Zn(2)-C6 fungal-type" evidence="3">
    <location>
        <begin position="10"/>
        <end position="38"/>
    </location>
</feature>
<evidence type="ECO:0000313" key="5">
    <source>
        <dbReference type="Proteomes" id="UP000664132"/>
    </source>
</evidence>
<dbReference type="AlphaFoldDB" id="A0A8H7W3D4"/>
<evidence type="ECO:0000313" key="4">
    <source>
        <dbReference type="EMBL" id="KAG4413652.1"/>
    </source>
</evidence>
<gene>
    <name evidence="4" type="ORF">IFR04_013230</name>
</gene>
<dbReference type="EMBL" id="JAFJYH010000303">
    <property type="protein sequence ID" value="KAG4413652.1"/>
    <property type="molecule type" value="Genomic_DNA"/>
</dbReference>
<dbReference type="Pfam" id="PF11951">
    <property type="entry name" value="Fungal_trans_2"/>
    <property type="match status" value="1"/>
</dbReference>
<dbReference type="GO" id="GO:0008270">
    <property type="term" value="F:zinc ion binding"/>
    <property type="evidence" value="ECO:0007669"/>
    <property type="project" value="InterPro"/>
</dbReference>
<protein>
    <recommendedName>
        <fullName evidence="3">Zn(2)-C6 fungal-type domain-containing protein</fullName>
    </recommendedName>
</protein>
<dbReference type="SMART" id="SM00066">
    <property type="entry name" value="GAL4"/>
    <property type="match status" value="1"/>
</dbReference>
<dbReference type="PROSITE" id="PS50048">
    <property type="entry name" value="ZN2_CY6_FUNGAL_2"/>
    <property type="match status" value="1"/>
</dbReference>
<dbReference type="SUPFAM" id="SSF57701">
    <property type="entry name" value="Zn2/Cys6 DNA-binding domain"/>
    <property type="match status" value="1"/>
</dbReference>
<dbReference type="PANTHER" id="PTHR38791">
    <property type="entry name" value="ZN(II)2CYS6 TRANSCRIPTION FACTOR (EUROFUNG)-RELATED-RELATED"/>
    <property type="match status" value="1"/>
</dbReference>
<reference evidence="4" key="1">
    <citation type="submission" date="2021-02" db="EMBL/GenBank/DDBJ databases">
        <title>Genome sequence Cadophora malorum strain M34.</title>
        <authorList>
            <person name="Stefanovic E."/>
            <person name="Vu D."/>
            <person name="Scully C."/>
            <person name="Dijksterhuis J."/>
            <person name="Roader J."/>
            <person name="Houbraken J."/>
        </authorList>
    </citation>
    <scope>NUCLEOTIDE SEQUENCE</scope>
    <source>
        <strain evidence="4">M34</strain>
    </source>
</reference>